<keyword evidence="3" id="KW-1185">Reference proteome</keyword>
<proteinExistence type="predicted"/>
<evidence type="ECO:0000313" key="2">
    <source>
        <dbReference type="EMBL" id="GES20100.1"/>
    </source>
</evidence>
<reference evidence="2 3" key="1">
    <citation type="submission" date="2019-10" db="EMBL/GenBank/DDBJ databases">
        <title>Whole genome shotgun sequence of Acrocarpospora pleiomorpha NBRC 16267.</title>
        <authorList>
            <person name="Ichikawa N."/>
            <person name="Kimura A."/>
            <person name="Kitahashi Y."/>
            <person name="Komaki H."/>
            <person name="Oguchi A."/>
        </authorList>
    </citation>
    <scope>NUCLEOTIDE SEQUENCE [LARGE SCALE GENOMIC DNA]</scope>
    <source>
        <strain evidence="2 3">NBRC 16267</strain>
    </source>
</reference>
<sequence>MGLVAIVEPVVVVTEAVPRTVLLVEGMSDRSALEVLARRRGRDLAAEGVRVVAMGGATNIGHFLDRYGPAGLDIRLAGLYDVAEEHFIQRGLQRAGLGSGLSRPQLEALGFFVCSADLEDELIRALGPERVEQIVDAEGELRSFRTLQRQPAQRGRSLYDQLRRLMGGRSGGKLRYARLMAEAIDLDRVPRPLIAVLDHI</sequence>
<evidence type="ECO:0000259" key="1">
    <source>
        <dbReference type="Pfam" id="PF20469"/>
    </source>
</evidence>
<comment type="caution">
    <text evidence="2">The sequence shown here is derived from an EMBL/GenBank/DDBJ whole genome shotgun (WGS) entry which is preliminary data.</text>
</comment>
<accession>A0A5M3XGE9</accession>
<organism evidence="2 3">
    <name type="scientific">Acrocarpospora pleiomorpha</name>
    <dbReference type="NCBI Taxonomy" id="90975"/>
    <lineage>
        <taxon>Bacteria</taxon>
        <taxon>Bacillati</taxon>
        <taxon>Actinomycetota</taxon>
        <taxon>Actinomycetes</taxon>
        <taxon>Streptosporangiales</taxon>
        <taxon>Streptosporangiaceae</taxon>
        <taxon>Acrocarpospora</taxon>
    </lineage>
</organism>
<evidence type="ECO:0000313" key="3">
    <source>
        <dbReference type="Proteomes" id="UP000377595"/>
    </source>
</evidence>
<dbReference type="Pfam" id="PF20469">
    <property type="entry name" value="OLD-like_TOPRIM"/>
    <property type="match status" value="1"/>
</dbReference>
<dbReference type="InterPro" id="IPR034139">
    <property type="entry name" value="TOPRIM_OLD"/>
</dbReference>
<gene>
    <name evidence="2" type="ORF">Aple_029960</name>
</gene>
<name>A0A5M3XGE9_9ACTN</name>
<feature type="domain" description="OLD protein-like TOPRIM" evidence="1">
    <location>
        <begin position="19"/>
        <end position="77"/>
    </location>
</feature>
<dbReference type="EMBL" id="BLAF01000014">
    <property type="protein sequence ID" value="GES20100.1"/>
    <property type="molecule type" value="Genomic_DNA"/>
</dbReference>
<dbReference type="Proteomes" id="UP000377595">
    <property type="component" value="Unassembled WGS sequence"/>
</dbReference>
<dbReference type="AlphaFoldDB" id="A0A5M3XGE9"/>
<dbReference type="OrthoDB" id="9152042at2"/>
<protein>
    <recommendedName>
        <fullName evidence="1">OLD protein-like TOPRIM domain-containing protein</fullName>
    </recommendedName>
</protein>